<gene>
    <name evidence="1" type="ORF">JCM21142_104524</name>
</gene>
<proteinExistence type="predicted"/>
<evidence type="ECO:0000313" key="2">
    <source>
        <dbReference type="Proteomes" id="UP000019402"/>
    </source>
</evidence>
<sequence length="72" mass="8226">MRVQHALNYLKVEVNIARKERNQMVLNKTIDATGALIYGGFEFAIDRFTGLLFFLPPGPPIYQGPLRPQEIH</sequence>
<protein>
    <submittedName>
        <fullName evidence="1">Uncharacterized protein</fullName>
    </submittedName>
</protein>
<dbReference type="STRING" id="869213.GCA_000517085_03840"/>
<organism evidence="1 2">
    <name type="scientific">Saccharicrinis fermentans DSM 9555 = JCM 21142</name>
    <dbReference type="NCBI Taxonomy" id="869213"/>
    <lineage>
        <taxon>Bacteria</taxon>
        <taxon>Pseudomonadati</taxon>
        <taxon>Bacteroidota</taxon>
        <taxon>Bacteroidia</taxon>
        <taxon>Marinilabiliales</taxon>
        <taxon>Marinilabiliaceae</taxon>
        <taxon>Saccharicrinis</taxon>
    </lineage>
</organism>
<accession>W7YBG1</accession>
<dbReference type="EMBL" id="BAMD01000121">
    <property type="protein sequence ID" value="GAF05772.1"/>
    <property type="molecule type" value="Genomic_DNA"/>
</dbReference>
<keyword evidence="2" id="KW-1185">Reference proteome</keyword>
<dbReference type="AlphaFoldDB" id="W7YBG1"/>
<comment type="caution">
    <text evidence="1">The sequence shown here is derived from an EMBL/GenBank/DDBJ whole genome shotgun (WGS) entry which is preliminary data.</text>
</comment>
<name>W7YBG1_9BACT</name>
<reference evidence="1 2" key="1">
    <citation type="journal article" date="2014" name="Genome Announc.">
        <title>Draft Genome Sequence of Cytophaga fermentans JCM 21142T, a Facultative Anaerobe Isolated from Marine Mud.</title>
        <authorList>
            <person name="Starns D."/>
            <person name="Oshima K."/>
            <person name="Suda W."/>
            <person name="Iino T."/>
            <person name="Yuki M."/>
            <person name="Inoue J."/>
            <person name="Kitamura K."/>
            <person name="Iida T."/>
            <person name="Darby A."/>
            <person name="Hattori M."/>
            <person name="Ohkuma M."/>
        </authorList>
    </citation>
    <scope>NUCLEOTIDE SEQUENCE [LARGE SCALE GENOMIC DNA]</scope>
    <source>
        <strain evidence="1 2">JCM 21142</strain>
    </source>
</reference>
<dbReference type="Proteomes" id="UP000019402">
    <property type="component" value="Unassembled WGS sequence"/>
</dbReference>
<evidence type="ECO:0000313" key="1">
    <source>
        <dbReference type="EMBL" id="GAF05772.1"/>
    </source>
</evidence>